<dbReference type="NCBIfam" id="TIGR00687">
    <property type="entry name" value="pyridox_kin"/>
    <property type="match status" value="1"/>
</dbReference>
<evidence type="ECO:0000256" key="10">
    <source>
        <dbReference type="HAMAP-Rule" id="MF_01639"/>
    </source>
</evidence>
<proteinExistence type="inferred from homology"/>
<evidence type="ECO:0000256" key="6">
    <source>
        <dbReference type="ARBA" id="ARBA00022840"/>
    </source>
</evidence>
<evidence type="ECO:0000256" key="9">
    <source>
        <dbReference type="ARBA" id="ARBA00061702"/>
    </source>
</evidence>
<comment type="function">
    <text evidence="10">Pyridoxal kinase involved in the salvage pathway of pyridoxal 5'-phosphate (PLP). Catalyzes the phosphorylation of pyridoxal to PLP.</text>
</comment>
<keyword evidence="6 10" id="KW-0067">ATP-binding</keyword>
<dbReference type="SUPFAM" id="SSF53613">
    <property type="entry name" value="Ribokinase-like"/>
    <property type="match status" value="1"/>
</dbReference>
<evidence type="ECO:0000256" key="8">
    <source>
        <dbReference type="ARBA" id="ARBA00049293"/>
    </source>
</evidence>
<keyword evidence="3 10" id="KW-0808">Transferase</keyword>
<dbReference type="GO" id="GO:0009443">
    <property type="term" value="P:pyridoxal 5'-phosphate salvage"/>
    <property type="evidence" value="ECO:0007669"/>
    <property type="project" value="UniProtKB-UniRule"/>
</dbReference>
<feature type="binding site" evidence="10">
    <location>
        <position position="147"/>
    </location>
    <ligand>
        <name>ATP</name>
        <dbReference type="ChEBI" id="CHEBI:30616"/>
    </ligand>
</feature>
<evidence type="ECO:0000256" key="2">
    <source>
        <dbReference type="ARBA" id="ARBA00011738"/>
    </source>
</evidence>
<protein>
    <recommendedName>
        <fullName evidence="10">Pyridoxal kinase PdxY</fullName>
        <shortName evidence="10">PL kinase</shortName>
        <ecNumber evidence="10">2.7.1.35</ecNumber>
    </recommendedName>
</protein>
<dbReference type="GO" id="GO:0005524">
    <property type="term" value="F:ATP binding"/>
    <property type="evidence" value="ECO:0007669"/>
    <property type="project" value="UniProtKB-UniRule"/>
</dbReference>
<keyword evidence="5 10" id="KW-0418">Kinase</keyword>
<comment type="catalytic activity">
    <reaction evidence="8 10">
        <text>pyridoxal + ATP = pyridoxal 5'-phosphate + ADP + H(+)</text>
        <dbReference type="Rhea" id="RHEA:10224"/>
        <dbReference type="ChEBI" id="CHEBI:15378"/>
        <dbReference type="ChEBI" id="CHEBI:17310"/>
        <dbReference type="ChEBI" id="CHEBI:30616"/>
        <dbReference type="ChEBI" id="CHEBI:456216"/>
        <dbReference type="ChEBI" id="CHEBI:597326"/>
        <dbReference type="EC" id="2.7.1.35"/>
    </reaction>
</comment>
<keyword evidence="7 10" id="KW-0460">Magnesium</keyword>
<dbReference type="InterPro" id="IPR023685">
    <property type="entry name" value="Pyridoxal_kinase_PdxY"/>
</dbReference>
<dbReference type="UniPathway" id="UPA01068">
    <property type="reaction ID" value="UER00298"/>
</dbReference>
<comment type="similarity">
    <text evidence="9 10">Belongs to the pyridoxine kinase family. PdxY subfamily.</text>
</comment>
<keyword evidence="13" id="KW-1185">Reference proteome</keyword>
<evidence type="ECO:0000256" key="4">
    <source>
        <dbReference type="ARBA" id="ARBA00022741"/>
    </source>
</evidence>
<dbReference type="PANTHER" id="PTHR10534:SF2">
    <property type="entry name" value="PYRIDOXAL KINASE"/>
    <property type="match status" value="1"/>
</dbReference>
<evidence type="ECO:0000256" key="5">
    <source>
        <dbReference type="ARBA" id="ARBA00022777"/>
    </source>
</evidence>
<dbReference type="GO" id="GO:0000287">
    <property type="term" value="F:magnesium ion binding"/>
    <property type="evidence" value="ECO:0007669"/>
    <property type="project" value="UniProtKB-UniRule"/>
</dbReference>
<dbReference type="CDD" id="cd01173">
    <property type="entry name" value="pyridoxal_pyridoxamine_kinase"/>
    <property type="match status" value="1"/>
</dbReference>
<sequence>MNILSIQSHVVYGHAGNSAAVFPMQRMGASVWPLHTVQFSNHTQYGRWAGMVLPPEQISELSAGIAAIDALGECNAVLSGYIGSAEQGGQILDAVRQVKAANPQALYHCDPVMGHPAKGCIVAPGVAEFLVDEALPVADIVSPNQLELEIISGRTLPTLTDIVTAAREVLVRGPRVVLVKHLHYDARPKDEFQMLAVDSEGAWLIGRPMFEFAREPVGVGDMTSGLFLVGLLAGKGVREALEHAASAVYGVLETTHQLGRYELAVVAAQQEYETPSRRFAARAL</sequence>
<feature type="binding site" evidence="10">
    <location>
        <position position="221"/>
    </location>
    <ligand>
        <name>substrate</name>
    </ligand>
</feature>
<dbReference type="PANTHER" id="PTHR10534">
    <property type="entry name" value="PYRIDOXAL KINASE"/>
    <property type="match status" value="1"/>
</dbReference>
<dbReference type="GO" id="GO:0005829">
    <property type="term" value="C:cytosol"/>
    <property type="evidence" value="ECO:0007669"/>
    <property type="project" value="TreeGrafter"/>
</dbReference>
<comment type="caution">
    <text evidence="12">The sequence shown here is derived from an EMBL/GenBank/DDBJ whole genome shotgun (WGS) entry which is preliminary data.</text>
</comment>
<feature type="binding site" evidence="10">
    <location>
        <position position="8"/>
    </location>
    <ligand>
        <name>substrate</name>
    </ligand>
</feature>
<comment type="pathway">
    <text evidence="1 10">Cofactor metabolism; pyridoxal 5'-phosphate salvage; pyridoxal 5'-phosphate from pyridoxal: step 1/1.</text>
</comment>
<evidence type="ECO:0000259" key="11">
    <source>
        <dbReference type="Pfam" id="PF08543"/>
    </source>
</evidence>
<organism evidence="12 13">
    <name type="scientific">Crenobacter intestini</name>
    <dbReference type="NCBI Taxonomy" id="2563443"/>
    <lineage>
        <taxon>Bacteria</taxon>
        <taxon>Pseudomonadati</taxon>
        <taxon>Pseudomonadota</taxon>
        <taxon>Betaproteobacteria</taxon>
        <taxon>Neisseriales</taxon>
        <taxon>Neisseriaceae</taxon>
        <taxon>Crenobacter</taxon>
    </lineage>
</organism>
<dbReference type="Proteomes" id="UP000308891">
    <property type="component" value="Unassembled WGS sequence"/>
</dbReference>
<dbReference type="GO" id="GO:0008478">
    <property type="term" value="F:pyridoxal kinase activity"/>
    <property type="evidence" value="ECO:0007669"/>
    <property type="project" value="UniProtKB-UniRule"/>
</dbReference>
<feature type="binding site" evidence="10">
    <location>
        <position position="180"/>
    </location>
    <ligand>
        <name>ATP</name>
        <dbReference type="ChEBI" id="CHEBI:30616"/>
    </ligand>
</feature>
<reference evidence="12 13" key="1">
    <citation type="submission" date="2019-04" db="EMBL/GenBank/DDBJ databases">
        <title>Crenobacter sp. nov.</title>
        <authorList>
            <person name="Shi S."/>
        </authorList>
    </citation>
    <scope>NUCLEOTIDE SEQUENCE [LARGE SCALE GENOMIC DNA]</scope>
    <source>
        <strain evidence="12 13">GY 70310</strain>
    </source>
</reference>
<name>A0A4T0UYJ7_9NEIS</name>
<comment type="subunit">
    <text evidence="2 10">Homodimer.</text>
</comment>
<dbReference type="EC" id="2.7.1.35" evidence="10"/>
<evidence type="ECO:0000256" key="1">
    <source>
        <dbReference type="ARBA" id="ARBA00005210"/>
    </source>
</evidence>
<dbReference type="InterPro" id="IPR029056">
    <property type="entry name" value="Ribokinase-like"/>
</dbReference>
<evidence type="ECO:0000313" key="12">
    <source>
        <dbReference type="EMBL" id="TIC83765.1"/>
    </source>
</evidence>
<dbReference type="InterPro" id="IPR004625">
    <property type="entry name" value="PyrdxlKinase"/>
</dbReference>
<dbReference type="EMBL" id="STGJ01000006">
    <property type="protein sequence ID" value="TIC83765.1"/>
    <property type="molecule type" value="Genomic_DNA"/>
</dbReference>
<dbReference type="InterPro" id="IPR013749">
    <property type="entry name" value="PM/HMP-P_kinase-1"/>
</dbReference>
<accession>A0A4T0UYJ7</accession>
<comment type="cofactor">
    <cofactor evidence="10">
        <name>Mg(2+)</name>
        <dbReference type="ChEBI" id="CHEBI:18420"/>
    </cofactor>
</comment>
<evidence type="ECO:0000256" key="3">
    <source>
        <dbReference type="ARBA" id="ARBA00022679"/>
    </source>
</evidence>
<feature type="binding site" evidence="10">
    <location>
        <position position="110"/>
    </location>
    <ligand>
        <name>ATP</name>
        <dbReference type="ChEBI" id="CHEBI:30616"/>
    </ligand>
</feature>
<comment type="caution">
    <text evidence="10">Lacks conserved residue(s) required for the propagation of feature annotation.</text>
</comment>
<feature type="domain" description="Pyridoxamine kinase/Phosphomethylpyrimidine kinase" evidence="11">
    <location>
        <begin position="73"/>
        <end position="262"/>
    </location>
</feature>
<dbReference type="AlphaFoldDB" id="A0A4T0UYJ7"/>
<dbReference type="OrthoDB" id="9800808at2"/>
<keyword evidence="4 10" id="KW-0547">Nucleotide-binding</keyword>
<dbReference type="NCBIfam" id="NF004398">
    <property type="entry name" value="PRK05756.1"/>
    <property type="match status" value="1"/>
</dbReference>
<dbReference type="FunFam" id="3.40.1190.20:FF:000008">
    <property type="entry name" value="Pyridoxal kinase PdxY"/>
    <property type="match status" value="1"/>
</dbReference>
<evidence type="ECO:0000313" key="13">
    <source>
        <dbReference type="Proteomes" id="UP000308891"/>
    </source>
</evidence>
<dbReference type="RefSeq" id="WP_136552381.1">
    <property type="nucleotide sequence ID" value="NZ_STGJ01000006.1"/>
</dbReference>
<dbReference type="Gene3D" id="3.40.1190.20">
    <property type="match status" value="1"/>
</dbReference>
<dbReference type="Pfam" id="PF08543">
    <property type="entry name" value="Phos_pyr_kin"/>
    <property type="match status" value="1"/>
</dbReference>
<feature type="binding site" evidence="10">
    <location>
        <begin position="43"/>
        <end position="44"/>
    </location>
    <ligand>
        <name>substrate</name>
    </ligand>
</feature>
<dbReference type="HAMAP" id="MF_01639">
    <property type="entry name" value="PdxY"/>
    <property type="match status" value="1"/>
</dbReference>
<evidence type="ECO:0000256" key="7">
    <source>
        <dbReference type="ARBA" id="ARBA00022842"/>
    </source>
</evidence>
<gene>
    <name evidence="10 12" type="primary">pdxY</name>
    <name evidence="12" type="ORF">E5K04_07025</name>
</gene>